<evidence type="ECO:0000313" key="1">
    <source>
        <dbReference type="EMBL" id="KAI8014233.1"/>
    </source>
</evidence>
<keyword evidence="2" id="KW-1185">Reference proteome</keyword>
<protein>
    <submittedName>
        <fullName evidence="1">Disease resistance protein RPM1</fullName>
    </submittedName>
</protein>
<accession>A0ACC0HNI3</accession>
<gene>
    <name evidence="1" type="ORF">LOK49_LG05G01742</name>
</gene>
<proteinExistence type="predicted"/>
<name>A0ACC0HNI3_9ERIC</name>
<reference evidence="1 2" key="1">
    <citation type="journal article" date="2022" name="Plant J.">
        <title>Chromosome-level genome of Camellia lanceoleosa provides a valuable resource for understanding genome evolution and self-incompatibility.</title>
        <authorList>
            <person name="Gong W."/>
            <person name="Xiao S."/>
            <person name="Wang L."/>
            <person name="Liao Z."/>
            <person name="Chang Y."/>
            <person name="Mo W."/>
            <person name="Hu G."/>
            <person name="Li W."/>
            <person name="Zhao G."/>
            <person name="Zhu H."/>
            <person name="Hu X."/>
            <person name="Ji K."/>
            <person name="Xiang X."/>
            <person name="Song Q."/>
            <person name="Yuan D."/>
            <person name="Jin S."/>
            <person name="Zhang L."/>
        </authorList>
    </citation>
    <scope>NUCLEOTIDE SEQUENCE [LARGE SCALE GENOMIC DNA]</scope>
    <source>
        <strain evidence="1">SQ_2022a</strain>
    </source>
</reference>
<comment type="caution">
    <text evidence="1">The sequence shown here is derived from an EMBL/GenBank/DDBJ whole genome shotgun (WGS) entry which is preliminary data.</text>
</comment>
<dbReference type="EMBL" id="CM045761">
    <property type="protein sequence ID" value="KAI8014233.1"/>
    <property type="molecule type" value="Genomic_DNA"/>
</dbReference>
<organism evidence="1 2">
    <name type="scientific">Camellia lanceoleosa</name>
    <dbReference type="NCBI Taxonomy" id="1840588"/>
    <lineage>
        <taxon>Eukaryota</taxon>
        <taxon>Viridiplantae</taxon>
        <taxon>Streptophyta</taxon>
        <taxon>Embryophyta</taxon>
        <taxon>Tracheophyta</taxon>
        <taxon>Spermatophyta</taxon>
        <taxon>Magnoliopsida</taxon>
        <taxon>eudicotyledons</taxon>
        <taxon>Gunneridae</taxon>
        <taxon>Pentapetalae</taxon>
        <taxon>asterids</taxon>
        <taxon>Ericales</taxon>
        <taxon>Theaceae</taxon>
        <taxon>Camellia</taxon>
    </lineage>
</organism>
<dbReference type="Proteomes" id="UP001060215">
    <property type="component" value="Chromosome 4"/>
</dbReference>
<evidence type="ECO:0000313" key="2">
    <source>
        <dbReference type="Proteomes" id="UP001060215"/>
    </source>
</evidence>
<sequence>MAQSAVAFLLTKLGSLIEEELKLLGRVKGEIVFIRDELQSMSAFLRVADAIEDTNPEIQAWDIKAKVIDIAERRQRYGYKFSSTSEQASRSNVANNGGWHDRRGDALLLGEADLVGIERPKQQLIDWVLDGDSRLKVISVVGTGGLGKTTLIKKVHDDQEVKRQFQTHAWITVSQSFNIEEILTGLIQQLIDEVRRPLPHRFETVDNNNLKAMLKQFLRERKVDEGELVNHSLGAEVEGSDMKKILLLSYIDLPYYLKSCLLYLSSFPEDHLIE</sequence>